<keyword evidence="4 5" id="KW-0472">Membrane</keyword>
<evidence type="ECO:0000313" key="7">
    <source>
        <dbReference type="EMBL" id="GAB10035.1"/>
    </source>
</evidence>
<protein>
    <recommendedName>
        <fullName evidence="5">UPF0182 protein GOARA_050_00980</fullName>
    </recommendedName>
</protein>
<evidence type="ECO:0000256" key="2">
    <source>
        <dbReference type="ARBA" id="ARBA00022692"/>
    </source>
</evidence>
<comment type="caution">
    <text evidence="7">The sequence shown here is derived from an EMBL/GenBank/DDBJ whole genome shotgun (WGS) entry which is preliminary data.</text>
</comment>
<dbReference type="PANTHER" id="PTHR39344:SF1">
    <property type="entry name" value="UPF0182 PROTEIN SLL1060"/>
    <property type="match status" value="1"/>
</dbReference>
<keyword evidence="3 5" id="KW-1133">Transmembrane helix</keyword>
<gene>
    <name evidence="7" type="ORF">GOARA_050_00980</name>
</gene>
<feature type="transmembrane region" description="Helical" evidence="5">
    <location>
        <begin position="304"/>
        <end position="324"/>
    </location>
</feature>
<dbReference type="AlphaFoldDB" id="G7H2G0"/>
<dbReference type="Proteomes" id="UP000035088">
    <property type="component" value="Unassembled WGS sequence"/>
</dbReference>
<proteinExistence type="inferred from homology"/>
<feature type="region of interest" description="Disordered" evidence="6">
    <location>
        <begin position="1"/>
        <end position="21"/>
    </location>
</feature>
<comment type="similarity">
    <text evidence="5">Belongs to the UPF0182 family.</text>
</comment>
<feature type="compositionally biased region" description="Low complexity" evidence="6">
    <location>
        <begin position="755"/>
        <end position="775"/>
    </location>
</feature>
<feature type="transmembrane region" description="Helical" evidence="5">
    <location>
        <begin position="278"/>
        <end position="297"/>
    </location>
</feature>
<evidence type="ECO:0000256" key="5">
    <source>
        <dbReference type="HAMAP-Rule" id="MF_01600"/>
    </source>
</evidence>
<feature type="transmembrane region" description="Helical" evidence="5">
    <location>
        <begin position="74"/>
        <end position="100"/>
    </location>
</feature>
<feature type="transmembrane region" description="Helical" evidence="5">
    <location>
        <begin position="129"/>
        <end position="150"/>
    </location>
</feature>
<feature type="region of interest" description="Disordered" evidence="6">
    <location>
        <begin position="937"/>
        <end position="972"/>
    </location>
</feature>
<comment type="subcellular location">
    <subcellularLocation>
        <location evidence="5">Cell membrane</location>
        <topology evidence="5">Multi-pass membrane protein</topology>
    </subcellularLocation>
</comment>
<sequence length="1016" mass="110956">MRAAEAAAANDRSGKERYVTSPTMPTLTRRGRVLIGVGVAVLALLLVGPRLVGITTDWLWFSDLGYRSTYATIFWTRIAVFLVVTLVVTAIIAAAVYAAYRSRPIVVSSLGPADPLANYRSAVVARPRLFALAPALAFGLIAGLVAQASWSTVQMFLHGENFGVKDPQFGLDIGFYAFDLGFYRMVLSILIMATIIAFIASLVTHYVFGGIRLGGNGIPGGLTSAARIQLAIIAGSFLLLKAVGYWLDRYTLLSSDRRAEIFTGAGYTDINAVLPSKLILLAIAVICAVAFFAGAVLRDLRIPALATALMVLSSLLIGMGWPAVMEQFSVKPNAMQKESEYISRNIDATRHAYAIDKANVTYEPNWTSAPPDAATVNADAATLSNIRLLDPNVVEPAFAQRNRLRNFYGFPNQLAIDRYKVDGQMRDFIVAARELDPARLSANQRDWINKHTVFTHGNGFIAAQANTVDSAASTADSDSGGLPVYQVSDLETIKSPDYAANAPIKVRQPRIYFGELIAKQRPDYAIVGTDGADKEYDEEGKNYTYTGGSGVSLGNWFSRMLYAVKYAERNILLSSVINDNSKILYNRDPRDRVKSVAPWLTVDSKTYPAVMADGSIKWIVDGYTTLDRYPYAQPTSLQNATTDVRTLTAGQTARVQVDREVSYVRNSVKATVDAYTGKVELFQSDETDPVLKTWMKVFPGTVKPRAEFEKREDLRQHVRYPEDLFKIQRSLLAKYHVDDSTEFFRGSDFWSIPADPTADQAAATPTNANTNANVPGPRQAPPQPEVQAPYYFTAAAPGDERKSQFQLTTVLTVLNNPYLAAYVTASSDPDTYGQLTVKMLPVNKQYIGPRQAQDRMKNATANERKLLEGTVDTTFGNLLTLPVGKNGVLYVEPLYTQSKNADSAVPKLYRVMVSYNDKVAFAPTLAGALRQVGIDPAAVTPPEHGAPGAPPSEPQQAAGNVPPPSPNAQRDSAVAELNTALEQVRSAQQSGDFKAYGEALDRLKKAVDRYQSLPKS</sequence>
<keyword evidence="8" id="KW-1185">Reference proteome</keyword>
<keyword evidence="1 5" id="KW-1003">Cell membrane</keyword>
<feature type="region of interest" description="Disordered" evidence="6">
    <location>
        <begin position="755"/>
        <end position="781"/>
    </location>
</feature>
<feature type="transmembrane region" description="Helical" evidence="5">
    <location>
        <begin position="33"/>
        <end position="54"/>
    </location>
</feature>
<dbReference type="EMBL" id="BAEE01000050">
    <property type="protein sequence ID" value="GAB10035.1"/>
    <property type="molecule type" value="Genomic_DNA"/>
</dbReference>
<dbReference type="PANTHER" id="PTHR39344">
    <property type="entry name" value="UPF0182 PROTEIN SLL1060"/>
    <property type="match status" value="1"/>
</dbReference>
<dbReference type="Pfam" id="PF03699">
    <property type="entry name" value="UPF0182"/>
    <property type="match status" value="1"/>
</dbReference>
<evidence type="ECO:0000256" key="4">
    <source>
        <dbReference type="ARBA" id="ARBA00023136"/>
    </source>
</evidence>
<dbReference type="GO" id="GO:0005576">
    <property type="term" value="C:extracellular region"/>
    <property type="evidence" value="ECO:0007669"/>
    <property type="project" value="TreeGrafter"/>
</dbReference>
<feature type="transmembrane region" description="Helical" evidence="5">
    <location>
        <begin position="185"/>
        <end position="208"/>
    </location>
</feature>
<name>G7H2G0_9ACTN</name>
<evidence type="ECO:0000256" key="6">
    <source>
        <dbReference type="SAM" id="MobiDB-lite"/>
    </source>
</evidence>
<keyword evidence="2 5" id="KW-0812">Transmembrane</keyword>
<accession>G7H2G0</accession>
<organism evidence="7 8">
    <name type="scientific">Gordonia araii NBRC 100433</name>
    <dbReference type="NCBI Taxonomy" id="1073574"/>
    <lineage>
        <taxon>Bacteria</taxon>
        <taxon>Bacillati</taxon>
        <taxon>Actinomycetota</taxon>
        <taxon>Actinomycetes</taxon>
        <taxon>Mycobacteriales</taxon>
        <taxon>Gordoniaceae</taxon>
        <taxon>Gordonia</taxon>
    </lineage>
</organism>
<dbReference type="STRING" id="1073574.GOARA_050_00980"/>
<evidence type="ECO:0000313" key="8">
    <source>
        <dbReference type="Proteomes" id="UP000035088"/>
    </source>
</evidence>
<feature type="transmembrane region" description="Helical" evidence="5">
    <location>
        <begin position="228"/>
        <end position="247"/>
    </location>
</feature>
<dbReference type="InterPro" id="IPR005372">
    <property type="entry name" value="UPF0182"/>
</dbReference>
<dbReference type="GO" id="GO:0005886">
    <property type="term" value="C:plasma membrane"/>
    <property type="evidence" value="ECO:0007669"/>
    <property type="project" value="UniProtKB-SubCell"/>
</dbReference>
<dbReference type="NCBIfam" id="NF000825">
    <property type="entry name" value="PRK00068.1"/>
    <property type="match status" value="1"/>
</dbReference>
<evidence type="ECO:0000256" key="3">
    <source>
        <dbReference type="ARBA" id="ARBA00022989"/>
    </source>
</evidence>
<evidence type="ECO:0000256" key="1">
    <source>
        <dbReference type="ARBA" id="ARBA00022475"/>
    </source>
</evidence>
<dbReference type="HAMAP" id="MF_01600">
    <property type="entry name" value="UPF0182"/>
    <property type="match status" value="1"/>
</dbReference>
<reference evidence="7 8" key="1">
    <citation type="submission" date="2011-11" db="EMBL/GenBank/DDBJ databases">
        <title>Whole genome shotgun sequence of Gordonia araii NBRC 100433.</title>
        <authorList>
            <person name="Yoshida Y."/>
            <person name="Hosoyama A."/>
            <person name="Tsuchikane K."/>
            <person name="Katsumata H."/>
            <person name="Yamazaki S."/>
            <person name="Fujita N."/>
        </authorList>
    </citation>
    <scope>NUCLEOTIDE SEQUENCE [LARGE SCALE GENOMIC DNA]</scope>
    <source>
        <strain evidence="7 8">NBRC 100433</strain>
    </source>
</reference>